<name>A0A1I0Q1J6_9RHOB</name>
<keyword evidence="8 9" id="KW-0413">Isomerase</keyword>
<keyword evidence="7 9" id="KW-0368">Histidine biosynthesis</keyword>
<evidence type="ECO:0000256" key="7">
    <source>
        <dbReference type="ARBA" id="ARBA00023102"/>
    </source>
</evidence>
<dbReference type="GO" id="GO:0000105">
    <property type="term" value="P:L-histidine biosynthetic process"/>
    <property type="evidence" value="ECO:0007669"/>
    <property type="project" value="UniProtKB-UniRule"/>
</dbReference>
<dbReference type="SUPFAM" id="SSF51366">
    <property type="entry name" value="Ribulose-phoshate binding barrel"/>
    <property type="match status" value="1"/>
</dbReference>
<feature type="active site" description="Proton donor" evidence="9">
    <location>
        <position position="128"/>
    </location>
</feature>
<dbReference type="PANTHER" id="PTHR43090">
    <property type="entry name" value="1-(5-PHOSPHORIBOSYL)-5-[(5-PHOSPHORIBOSYLAMINO)METHYLIDENEAMINO] IMIDAZOLE-4-CARBOXAMIDE ISOMERASE"/>
    <property type="match status" value="1"/>
</dbReference>
<evidence type="ECO:0000256" key="9">
    <source>
        <dbReference type="HAMAP-Rule" id="MF_01014"/>
    </source>
</evidence>
<evidence type="ECO:0000256" key="5">
    <source>
        <dbReference type="ARBA" id="ARBA00022490"/>
    </source>
</evidence>
<dbReference type="STRING" id="1173584.SAMN05444851_2134"/>
<keyword evidence="6 9" id="KW-0028">Amino-acid biosynthesis</keyword>
<organism evidence="11 12">
    <name type="scientific">Aliiroseovarius sediminilitoris</name>
    <dbReference type="NCBI Taxonomy" id="1173584"/>
    <lineage>
        <taxon>Bacteria</taxon>
        <taxon>Pseudomonadati</taxon>
        <taxon>Pseudomonadota</taxon>
        <taxon>Alphaproteobacteria</taxon>
        <taxon>Rhodobacterales</taxon>
        <taxon>Paracoccaceae</taxon>
        <taxon>Aliiroseovarius</taxon>
    </lineage>
</organism>
<sequence>MIIYPTLELQNGRCVTLRRGRLEEPSIWHVDPLETAQSFAEAGAEWIHVTDFDAVDGTGENTALIEDIIKHTGCSVQVAGGIRTRDRVEDWIEKGVGRVVLGTIAARDPDMVKELANRYPDQVVLAADIWQGQLMTDGWRNPVAITPEDFLASYADVPLASVLITDIDSDIDQPDAQLGLMSKLAGQTRHQVIAAGTVHELDDVARLKYIPNIAGTLIGRALFSKDVDLAEALAVARPEPEAKAEFI</sequence>
<dbReference type="GO" id="GO:0000162">
    <property type="term" value="P:L-tryptophan biosynthetic process"/>
    <property type="evidence" value="ECO:0007669"/>
    <property type="project" value="TreeGrafter"/>
</dbReference>
<dbReference type="InterPro" id="IPR006062">
    <property type="entry name" value="His_biosynth"/>
</dbReference>
<dbReference type="InterPro" id="IPR044524">
    <property type="entry name" value="Isoase_HisA-like"/>
</dbReference>
<feature type="active site" description="Proton acceptor" evidence="9">
    <location>
        <position position="8"/>
    </location>
</feature>
<keyword evidence="12" id="KW-1185">Reference proteome</keyword>
<evidence type="ECO:0000256" key="8">
    <source>
        <dbReference type="ARBA" id="ARBA00023235"/>
    </source>
</evidence>
<evidence type="ECO:0000313" key="11">
    <source>
        <dbReference type="EMBL" id="SEW20793.1"/>
    </source>
</evidence>
<dbReference type="HAMAP" id="MF_01014">
    <property type="entry name" value="HisA"/>
    <property type="match status" value="1"/>
</dbReference>
<dbReference type="PANTHER" id="PTHR43090:SF2">
    <property type="entry name" value="1-(5-PHOSPHORIBOSYL)-5-[(5-PHOSPHORIBOSYLAMINO)METHYLIDENEAMINO] IMIDAZOLE-4-CARBOXAMIDE ISOMERASE"/>
    <property type="match status" value="1"/>
</dbReference>
<gene>
    <name evidence="9" type="primary">hisA</name>
    <name evidence="11" type="ORF">SAMN05444851_2134</name>
</gene>
<dbReference type="Pfam" id="PF00977">
    <property type="entry name" value="His_biosynth"/>
    <property type="match status" value="1"/>
</dbReference>
<evidence type="ECO:0000313" key="12">
    <source>
        <dbReference type="Proteomes" id="UP000199650"/>
    </source>
</evidence>
<evidence type="ECO:0000256" key="3">
    <source>
        <dbReference type="ARBA" id="ARBA00005133"/>
    </source>
</evidence>
<dbReference type="InterPro" id="IPR023016">
    <property type="entry name" value="HisA/PriA"/>
</dbReference>
<dbReference type="UniPathway" id="UPA00031">
    <property type="reaction ID" value="UER00009"/>
</dbReference>
<dbReference type="InterPro" id="IPR011060">
    <property type="entry name" value="RibuloseP-bd_barrel"/>
</dbReference>
<dbReference type="FunFam" id="3.20.20.70:FF:000009">
    <property type="entry name" value="1-(5-phosphoribosyl)-5-[(5-phosphoribosylamino)methylideneamino] imidazole-4-carboxamide isomerase"/>
    <property type="match status" value="1"/>
</dbReference>
<evidence type="ECO:0000256" key="2">
    <source>
        <dbReference type="ARBA" id="ARBA00004496"/>
    </source>
</evidence>
<keyword evidence="5 9" id="KW-0963">Cytoplasm</keyword>
<dbReference type="Gene3D" id="3.20.20.70">
    <property type="entry name" value="Aldolase class I"/>
    <property type="match status" value="1"/>
</dbReference>
<dbReference type="RefSeq" id="WP_091430494.1">
    <property type="nucleotide sequence ID" value="NZ_FOJB01000001.1"/>
</dbReference>
<dbReference type="EC" id="5.3.1.16" evidence="9"/>
<evidence type="ECO:0000256" key="6">
    <source>
        <dbReference type="ARBA" id="ARBA00022605"/>
    </source>
</evidence>
<dbReference type="OrthoDB" id="9807749at2"/>
<protein>
    <recommendedName>
        <fullName evidence="9">1-(5-phosphoribosyl)-5-[(5-phosphoribosylamino)methylideneamino] imidazole-4-carboxamide isomerase</fullName>
        <ecNumber evidence="9">5.3.1.16</ecNumber>
    </recommendedName>
    <alternativeName>
        <fullName evidence="9">Phosphoribosylformimino-5-aminoimidazole carboxamide ribotide isomerase</fullName>
    </alternativeName>
</protein>
<accession>A0A1I0Q1J6</accession>
<comment type="pathway">
    <text evidence="3 9">Amino-acid biosynthesis; L-histidine biosynthesis; L-histidine from 5-phospho-alpha-D-ribose 1-diphosphate: step 4/9.</text>
</comment>
<dbReference type="EMBL" id="FOJB01000001">
    <property type="protein sequence ID" value="SEW20793.1"/>
    <property type="molecule type" value="Genomic_DNA"/>
</dbReference>
<dbReference type="AlphaFoldDB" id="A0A1I0Q1J6"/>
<evidence type="ECO:0000256" key="1">
    <source>
        <dbReference type="ARBA" id="ARBA00000901"/>
    </source>
</evidence>
<reference evidence="11 12" key="1">
    <citation type="submission" date="2016-10" db="EMBL/GenBank/DDBJ databases">
        <authorList>
            <person name="de Groot N.N."/>
        </authorList>
    </citation>
    <scope>NUCLEOTIDE SEQUENCE [LARGE SCALE GENOMIC DNA]</scope>
    <source>
        <strain evidence="11 12">DSM 29439</strain>
    </source>
</reference>
<dbReference type="Proteomes" id="UP000199650">
    <property type="component" value="Unassembled WGS sequence"/>
</dbReference>
<dbReference type="CDD" id="cd04732">
    <property type="entry name" value="HisA"/>
    <property type="match status" value="1"/>
</dbReference>
<evidence type="ECO:0000256" key="4">
    <source>
        <dbReference type="ARBA" id="ARBA00009667"/>
    </source>
</evidence>
<dbReference type="InterPro" id="IPR013785">
    <property type="entry name" value="Aldolase_TIM"/>
</dbReference>
<comment type="similarity">
    <text evidence="4 9 10">Belongs to the HisA/HisF family.</text>
</comment>
<dbReference type="GO" id="GO:0003949">
    <property type="term" value="F:1-(5-phosphoribosyl)-5-[(5-phosphoribosylamino)methylideneamino]imidazole-4-carboxamide isomerase activity"/>
    <property type="evidence" value="ECO:0007669"/>
    <property type="project" value="UniProtKB-UniRule"/>
</dbReference>
<comment type="catalytic activity">
    <reaction evidence="1 9">
        <text>1-(5-phospho-beta-D-ribosyl)-5-[(5-phospho-beta-D-ribosylamino)methylideneamino]imidazole-4-carboxamide = 5-[(5-phospho-1-deoxy-D-ribulos-1-ylimino)methylamino]-1-(5-phospho-beta-D-ribosyl)imidazole-4-carboxamide</text>
        <dbReference type="Rhea" id="RHEA:15469"/>
        <dbReference type="ChEBI" id="CHEBI:58435"/>
        <dbReference type="ChEBI" id="CHEBI:58525"/>
        <dbReference type="EC" id="5.3.1.16"/>
    </reaction>
</comment>
<proteinExistence type="inferred from homology"/>
<evidence type="ECO:0000256" key="10">
    <source>
        <dbReference type="RuleBase" id="RU003657"/>
    </source>
</evidence>
<comment type="subcellular location">
    <subcellularLocation>
        <location evidence="2 9">Cytoplasm</location>
    </subcellularLocation>
</comment>
<dbReference type="GO" id="GO:0005737">
    <property type="term" value="C:cytoplasm"/>
    <property type="evidence" value="ECO:0007669"/>
    <property type="project" value="UniProtKB-SubCell"/>
</dbReference>